<evidence type="ECO:0000256" key="1">
    <source>
        <dbReference type="ARBA" id="ARBA00004141"/>
    </source>
</evidence>
<keyword evidence="4" id="KW-0812">Transmembrane</keyword>
<evidence type="ECO:0000256" key="7">
    <source>
        <dbReference type="ARBA" id="ARBA00023136"/>
    </source>
</evidence>
<comment type="similarity">
    <text evidence="2">Belongs to the sodium:neurotransmitter symporter (SNF) (TC 2.A.22) family.</text>
</comment>
<dbReference type="GO" id="GO:0015293">
    <property type="term" value="F:symporter activity"/>
    <property type="evidence" value="ECO:0007669"/>
    <property type="project" value="UniProtKB-KW"/>
</dbReference>
<keyword evidence="9" id="KW-1185">Reference proteome</keyword>
<keyword evidence="7" id="KW-0472">Membrane</keyword>
<comment type="subcellular location">
    <subcellularLocation>
        <location evidence="1">Membrane</location>
        <topology evidence="1">Multi-pass membrane protein</topology>
    </subcellularLocation>
</comment>
<name>A0A7R8CUX7_LEPSM</name>
<evidence type="ECO:0000256" key="3">
    <source>
        <dbReference type="ARBA" id="ARBA00022448"/>
    </source>
</evidence>
<protein>
    <submittedName>
        <fullName evidence="8">(salmon louse) hypothetical protein</fullName>
    </submittedName>
</protein>
<dbReference type="AlphaFoldDB" id="A0A7R8CUX7"/>
<dbReference type="PROSITE" id="PS50267">
    <property type="entry name" value="NA_NEUROTRAN_SYMP_3"/>
    <property type="match status" value="1"/>
</dbReference>
<dbReference type="GO" id="GO:0005886">
    <property type="term" value="C:plasma membrane"/>
    <property type="evidence" value="ECO:0007669"/>
    <property type="project" value="TreeGrafter"/>
</dbReference>
<evidence type="ECO:0000256" key="5">
    <source>
        <dbReference type="ARBA" id="ARBA00022847"/>
    </source>
</evidence>
<dbReference type="Proteomes" id="UP000675881">
    <property type="component" value="Chromosome 5"/>
</dbReference>
<dbReference type="PANTHER" id="PTHR11616:SF240">
    <property type="entry name" value="BLOATED TUBULES, ISOFORM B-RELATED"/>
    <property type="match status" value="1"/>
</dbReference>
<evidence type="ECO:0000313" key="9">
    <source>
        <dbReference type="Proteomes" id="UP000675881"/>
    </source>
</evidence>
<sequence>MLLLEMTLGQYSGLSPTKLFRNIAPILTGVGFAIVSSLIIQTLDDLAIIMWSSQGLYNLFSNRRLSGEDSFLIKMYSMVTRTMILGIWECLMDSQFFALESFVLLSFLFIALSTKSLGKVSILIVVLCYGLLVTLTIRGFMANGAWTGVYKLLTPRWEYLNKPWHVRCSFKPTDLWYENEHKELMVLDASPKGSPLMAFKRGYKGGGNITEV</sequence>
<accession>A0A7R8CUX7</accession>
<keyword evidence="3" id="KW-0813">Transport</keyword>
<dbReference type="EMBL" id="HG994584">
    <property type="protein sequence ID" value="CAF2938796.1"/>
    <property type="molecule type" value="Genomic_DNA"/>
</dbReference>
<evidence type="ECO:0000256" key="6">
    <source>
        <dbReference type="ARBA" id="ARBA00022989"/>
    </source>
</evidence>
<gene>
    <name evidence="8" type="ORF">LSAA_10150</name>
</gene>
<evidence type="ECO:0000256" key="4">
    <source>
        <dbReference type="ARBA" id="ARBA00022692"/>
    </source>
</evidence>
<keyword evidence="6" id="KW-1133">Transmembrane helix</keyword>
<reference evidence="8" key="1">
    <citation type="submission" date="2021-02" db="EMBL/GenBank/DDBJ databases">
        <authorList>
            <person name="Bekaert M."/>
        </authorList>
    </citation>
    <scope>NUCLEOTIDE SEQUENCE</scope>
    <source>
        <strain evidence="8">IoA-00</strain>
    </source>
</reference>
<evidence type="ECO:0000313" key="8">
    <source>
        <dbReference type="EMBL" id="CAF2938796.1"/>
    </source>
</evidence>
<proteinExistence type="inferred from homology"/>
<dbReference type="OrthoDB" id="6581954at2759"/>
<dbReference type="InterPro" id="IPR000175">
    <property type="entry name" value="Na/ntran_symport"/>
</dbReference>
<dbReference type="PANTHER" id="PTHR11616">
    <property type="entry name" value="SODIUM/CHLORIDE DEPENDENT TRANSPORTER"/>
    <property type="match status" value="1"/>
</dbReference>
<dbReference type="SUPFAM" id="SSF161070">
    <property type="entry name" value="SNF-like"/>
    <property type="match status" value="1"/>
</dbReference>
<dbReference type="InterPro" id="IPR037272">
    <property type="entry name" value="SNS_sf"/>
</dbReference>
<organism evidence="8 9">
    <name type="scientific">Lepeophtheirus salmonis</name>
    <name type="common">Salmon louse</name>
    <name type="synonym">Caligus salmonis</name>
    <dbReference type="NCBI Taxonomy" id="72036"/>
    <lineage>
        <taxon>Eukaryota</taxon>
        <taxon>Metazoa</taxon>
        <taxon>Ecdysozoa</taxon>
        <taxon>Arthropoda</taxon>
        <taxon>Crustacea</taxon>
        <taxon>Multicrustacea</taxon>
        <taxon>Hexanauplia</taxon>
        <taxon>Copepoda</taxon>
        <taxon>Siphonostomatoida</taxon>
        <taxon>Caligidae</taxon>
        <taxon>Lepeophtheirus</taxon>
    </lineage>
</organism>
<evidence type="ECO:0000256" key="2">
    <source>
        <dbReference type="ARBA" id="ARBA00006459"/>
    </source>
</evidence>
<dbReference type="GO" id="GO:0035725">
    <property type="term" value="P:sodium ion transmembrane transport"/>
    <property type="evidence" value="ECO:0007669"/>
    <property type="project" value="TreeGrafter"/>
</dbReference>
<keyword evidence="5" id="KW-0769">Symport</keyword>